<sequence length="178" mass="20793">MREYFLRTQRVGFSVWNKNDIELANQLWGEADVTRFICATGKFTKQDVIKRLEIEIQNEKLYHIQYWPIFELATNELIGCCGMRPFKTEIHTYEIGFHLCKQFWGKGYASEAANTVINDSFEILNATKLFAGHHPQNTASKKLLEKLGFRFIGANFYEPTGLYHPSYELNSGEYKRFT</sequence>
<accession>A0ABR7H932</accession>
<organism evidence="2 3">
    <name type="scientific">Hungatella hominis</name>
    <dbReference type="NCBI Taxonomy" id="2763050"/>
    <lineage>
        <taxon>Bacteria</taxon>
        <taxon>Bacillati</taxon>
        <taxon>Bacillota</taxon>
        <taxon>Clostridia</taxon>
        <taxon>Lachnospirales</taxon>
        <taxon>Lachnospiraceae</taxon>
        <taxon>Hungatella</taxon>
    </lineage>
</organism>
<feature type="domain" description="N-acetyltransferase" evidence="1">
    <location>
        <begin position="11"/>
        <end position="170"/>
    </location>
</feature>
<gene>
    <name evidence="2" type="ORF">H8S75_16940</name>
</gene>
<dbReference type="SUPFAM" id="SSF55729">
    <property type="entry name" value="Acyl-CoA N-acyltransferases (Nat)"/>
    <property type="match status" value="1"/>
</dbReference>
<dbReference type="InterPro" id="IPR051531">
    <property type="entry name" value="N-acetyltransferase"/>
</dbReference>
<dbReference type="EMBL" id="JACOPB010000007">
    <property type="protein sequence ID" value="MBC5709646.1"/>
    <property type="molecule type" value="Genomic_DNA"/>
</dbReference>
<dbReference type="Proteomes" id="UP000634672">
    <property type="component" value="Unassembled WGS sequence"/>
</dbReference>
<dbReference type="PANTHER" id="PTHR43792">
    <property type="entry name" value="GNAT FAMILY, PUTATIVE (AFU_ORTHOLOGUE AFUA_3G00765)-RELATED-RELATED"/>
    <property type="match status" value="1"/>
</dbReference>
<reference evidence="2 3" key="1">
    <citation type="submission" date="2020-08" db="EMBL/GenBank/DDBJ databases">
        <title>Genome public.</title>
        <authorList>
            <person name="Liu C."/>
            <person name="Sun Q."/>
        </authorList>
    </citation>
    <scope>NUCLEOTIDE SEQUENCE [LARGE SCALE GENOMIC DNA]</scope>
    <source>
        <strain evidence="2 3">NSJ-66</strain>
    </source>
</reference>
<dbReference type="PROSITE" id="PS51186">
    <property type="entry name" value="GNAT"/>
    <property type="match status" value="1"/>
</dbReference>
<dbReference type="Pfam" id="PF13302">
    <property type="entry name" value="Acetyltransf_3"/>
    <property type="match status" value="1"/>
</dbReference>
<dbReference type="Gene3D" id="3.40.630.30">
    <property type="match status" value="1"/>
</dbReference>
<dbReference type="PANTHER" id="PTHR43792:SF1">
    <property type="entry name" value="N-ACETYLTRANSFERASE DOMAIN-CONTAINING PROTEIN"/>
    <property type="match status" value="1"/>
</dbReference>
<evidence type="ECO:0000313" key="2">
    <source>
        <dbReference type="EMBL" id="MBC5709646.1"/>
    </source>
</evidence>
<dbReference type="InterPro" id="IPR016181">
    <property type="entry name" value="Acyl_CoA_acyltransferase"/>
</dbReference>
<evidence type="ECO:0000259" key="1">
    <source>
        <dbReference type="PROSITE" id="PS51186"/>
    </source>
</evidence>
<protein>
    <submittedName>
        <fullName evidence="2">GNAT family N-acetyltransferase</fullName>
    </submittedName>
</protein>
<name>A0ABR7H932_9FIRM</name>
<proteinExistence type="predicted"/>
<comment type="caution">
    <text evidence="2">The sequence shown here is derived from an EMBL/GenBank/DDBJ whole genome shotgun (WGS) entry which is preliminary data.</text>
</comment>
<dbReference type="InterPro" id="IPR000182">
    <property type="entry name" value="GNAT_dom"/>
</dbReference>
<evidence type="ECO:0000313" key="3">
    <source>
        <dbReference type="Proteomes" id="UP000634672"/>
    </source>
</evidence>
<keyword evidence="3" id="KW-1185">Reference proteome</keyword>